<dbReference type="SUPFAM" id="SSF46774">
    <property type="entry name" value="ARID-like"/>
    <property type="match status" value="1"/>
</dbReference>
<feature type="region of interest" description="Disordered" evidence="7">
    <location>
        <begin position="893"/>
        <end position="916"/>
    </location>
</feature>
<dbReference type="EnsemblMetazoa" id="SMAR000821-RA">
    <property type="protein sequence ID" value="SMAR000821-PA"/>
    <property type="gene ID" value="SMAR000821"/>
</dbReference>
<evidence type="ECO:0000256" key="8">
    <source>
        <dbReference type="SAM" id="Phobius"/>
    </source>
</evidence>
<dbReference type="InterPro" id="IPR001606">
    <property type="entry name" value="ARID_dom"/>
</dbReference>
<dbReference type="GO" id="GO:0006357">
    <property type="term" value="P:regulation of transcription by RNA polymerase II"/>
    <property type="evidence" value="ECO:0007669"/>
    <property type="project" value="TreeGrafter"/>
</dbReference>
<dbReference type="AlphaFoldDB" id="T1IIW8"/>
<dbReference type="HOGENOM" id="CLU_296895_0_0_1"/>
<dbReference type="PANTHER" id="PTHR13964">
    <property type="entry name" value="RBP-RELATED"/>
    <property type="match status" value="1"/>
</dbReference>
<evidence type="ECO:0000256" key="4">
    <source>
        <dbReference type="ARBA" id="ARBA00023159"/>
    </source>
</evidence>
<keyword evidence="4" id="KW-0010">Activator</keyword>
<keyword evidence="8" id="KW-1133">Transmembrane helix</keyword>
<dbReference type="STRING" id="126957.T1IIW8"/>
<evidence type="ECO:0000256" key="6">
    <source>
        <dbReference type="ARBA" id="ARBA00023242"/>
    </source>
</evidence>
<evidence type="ECO:0000256" key="2">
    <source>
        <dbReference type="ARBA" id="ARBA00023015"/>
    </source>
</evidence>
<feature type="compositionally biased region" description="Polar residues" evidence="7">
    <location>
        <begin position="351"/>
        <end position="366"/>
    </location>
</feature>
<feature type="transmembrane region" description="Helical" evidence="8">
    <location>
        <begin position="20"/>
        <end position="41"/>
    </location>
</feature>
<keyword evidence="11" id="KW-1185">Reference proteome</keyword>
<evidence type="ECO:0000313" key="10">
    <source>
        <dbReference type="EnsemblMetazoa" id="SMAR000821-PA"/>
    </source>
</evidence>
<feature type="compositionally biased region" description="Low complexity" evidence="7">
    <location>
        <begin position="367"/>
        <end position="381"/>
    </location>
</feature>
<dbReference type="eggNOG" id="KOG2744">
    <property type="taxonomic scope" value="Eukaryota"/>
</dbReference>
<dbReference type="EMBL" id="JH430212">
    <property type="status" value="NOT_ANNOTATED_CDS"/>
    <property type="molecule type" value="Genomic_DNA"/>
</dbReference>
<feature type="compositionally biased region" description="Low complexity" evidence="7">
    <location>
        <begin position="153"/>
        <end position="163"/>
    </location>
</feature>
<keyword evidence="8" id="KW-0812">Transmembrane</keyword>
<dbReference type="PROSITE" id="PS51011">
    <property type="entry name" value="ARID"/>
    <property type="match status" value="1"/>
</dbReference>
<keyword evidence="3" id="KW-0238">DNA-binding</keyword>
<evidence type="ECO:0000256" key="1">
    <source>
        <dbReference type="ARBA" id="ARBA00004123"/>
    </source>
</evidence>
<feature type="region of interest" description="Disordered" evidence="7">
    <location>
        <begin position="318"/>
        <end position="427"/>
    </location>
</feature>
<dbReference type="Proteomes" id="UP000014500">
    <property type="component" value="Unassembled WGS sequence"/>
</dbReference>
<evidence type="ECO:0000256" key="7">
    <source>
        <dbReference type="SAM" id="MobiDB-lite"/>
    </source>
</evidence>
<dbReference type="InterPro" id="IPR036431">
    <property type="entry name" value="ARID_dom_sf"/>
</dbReference>
<dbReference type="SMART" id="SM01014">
    <property type="entry name" value="ARID"/>
    <property type="match status" value="1"/>
</dbReference>
<dbReference type="Gene3D" id="1.10.150.60">
    <property type="entry name" value="ARID DNA-binding domain"/>
    <property type="match status" value="1"/>
</dbReference>
<dbReference type="InterPro" id="IPR051232">
    <property type="entry name" value="ARID/SWI1_ChromRemod"/>
</dbReference>
<reference evidence="11" key="1">
    <citation type="submission" date="2011-05" db="EMBL/GenBank/DDBJ databases">
        <authorList>
            <person name="Richards S.R."/>
            <person name="Qu J."/>
            <person name="Jiang H."/>
            <person name="Jhangiani S.N."/>
            <person name="Agravi P."/>
            <person name="Goodspeed R."/>
            <person name="Gross S."/>
            <person name="Mandapat C."/>
            <person name="Jackson L."/>
            <person name="Mathew T."/>
            <person name="Pu L."/>
            <person name="Thornton R."/>
            <person name="Saada N."/>
            <person name="Wilczek-Boney K.B."/>
            <person name="Lee S."/>
            <person name="Kovar C."/>
            <person name="Wu Y."/>
            <person name="Scherer S.E."/>
            <person name="Worley K.C."/>
            <person name="Muzny D.M."/>
            <person name="Gibbs R."/>
        </authorList>
    </citation>
    <scope>NUCLEOTIDE SEQUENCE</scope>
    <source>
        <strain evidence="11">Brora</strain>
    </source>
</reference>
<feature type="region of interest" description="Disordered" evidence="7">
    <location>
        <begin position="148"/>
        <end position="167"/>
    </location>
</feature>
<feature type="domain" description="ARID" evidence="9">
    <location>
        <begin position="220"/>
        <end position="312"/>
    </location>
</feature>
<evidence type="ECO:0000259" key="9">
    <source>
        <dbReference type="PROSITE" id="PS51011"/>
    </source>
</evidence>
<keyword evidence="6" id="KW-0539">Nucleus</keyword>
<comment type="subcellular location">
    <subcellularLocation>
        <location evidence="1">Nucleus</location>
    </subcellularLocation>
</comment>
<evidence type="ECO:0000256" key="3">
    <source>
        <dbReference type="ARBA" id="ARBA00023125"/>
    </source>
</evidence>
<proteinExistence type="predicted"/>
<protein>
    <recommendedName>
        <fullName evidence="9">ARID domain-containing protein</fullName>
    </recommendedName>
</protein>
<dbReference type="GO" id="GO:0005634">
    <property type="term" value="C:nucleus"/>
    <property type="evidence" value="ECO:0007669"/>
    <property type="project" value="UniProtKB-SubCell"/>
</dbReference>
<evidence type="ECO:0000313" key="11">
    <source>
        <dbReference type="Proteomes" id="UP000014500"/>
    </source>
</evidence>
<sequence length="1016" mass="115611">MRAWKWDGIAYDHISHLGIYLVYSFVLVEILAVCQEFFDLIKRERIINMAIRNVNKKCDQVPSVTVLSYPRYCRYRAIQKRLESSSEQEHWLNNNYVHILGGFPPKSKPHLVLFCRDTVDRPDLEQHDQFRVNLMPSLKGRPRKRRLKCFGGEKSPSSESYTSEESKEIKERNNNRLMVKIDRCNLVKTRSIDYDITRNAVHYVLLLKSQMKNVRNAAEIREEEDFLEDLFAFMKDRKTPIERVPHLGFKQINLYLFYSYAQNLGGYEKITSKKLWKQIYDVLGGSPGSTSAATCTRRHYERLLLSYERHMKGEEYKPLPIPLRHKRPLSITKRQPSSPTPPPHPMLIPEIQSQSDVSPTETSGVFSVSSVASPTESSLTSPGDRDDTSPNVPMDEENGPKQGENSSPLTPCDIRCDTPPATPPTVYEENHELMTPCLKEEQWEERRRKSTHPKQRLKDENFAAKERQWDEIRRLNAIERDKVRHMSHSMRVSHTQKKLKDSKHNLAELSPVPFDEPLSKEIKPEMHQISKEKEPIVMTSSDVFSPTALKPMYEVPVSSSNSQPPLADLSRVVNALPNPAETKSVSLSNKLFSSTNQTVDKKDKEMLIGRHEMNYSTPKIDKLHAIDEINSFTSPSTLPYLNLNKQNGEHIEKEMPSRHYSGPIANCSPISPQNLVARPSVIQHTTPFNRGVPKKESVYGAPIGNLSHCVSAVPSPIPTSDQLPSYYSQCYSQAHKKARFEPHHMISSTQYYSAPKMFDNPQDTLNLAPSSISSRTSHISNQSTTSSLFIEDEVLDLSMKKTKKEEEVKPSVHYIEDVAQYERITPPDKELDLSVKAKFTSSEPNIPSSHSSTYFPAASFAGSESVLAPPIRTSGVKEYNYVDSNRGLSTVVSSKLNSNDSLRTEQKLEKGPNSNSNQSCLTVSCVPLVPKQSFYSHQMTPNYYPSSMYAFSSPFMVPPASPYVSSDHLHASITAYKDMFHPNFYSNSGSYPYPPAPPLYHHLYKENQPSYLYPPK</sequence>
<dbReference type="PANTHER" id="PTHR13964:SF44">
    <property type="entry name" value="ARID DOMAIN-CONTAINING PROTEIN"/>
    <property type="match status" value="1"/>
</dbReference>
<keyword evidence="8" id="KW-0472">Membrane</keyword>
<keyword evidence="5" id="KW-0804">Transcription</keyword>
<keyword evidence="2" id="KW-0805">Transcription regulation</keyword>
<dbReference type="CDD" id="cd16869">
    <property type="entry name" value="ARID_ARID5"/>
    <property type="match status" value="1"/>
</dbReference>
<dbReference type="FunFam" id="1.10.150.60:FF:000004">
    <property type="entry name" value="AT-rich interactive domain-containing protein 5B"/>
    <property type="match status" value="1"/>
</dbReference>
<dbReference type="SMART" id="SM00501">
    <property type="entry name" value="BRIGHT"/>
    <property type="match status" value="1"/>
</dbReference>
<dbReference type="GO" id="GO:0000976">
    <property type="term" value="F:transcription cis-regulatory region binding"/>
    <property type="evidence" value="ECO:0007669"/>
    <property type="project" value="TreeGrafter"/>
</dbReference>
<name>T1IIW8_STRMM</name>
<organism evidence="10 11">
    <name type="scientific">Strigamia maritima</name>
    <name type="common">European centipede</name>
    <name type="synonym">Geophilus maritimus</name>
    <dbReference type="NCBI Taxonomy" id="126957"/>
    <lineage>
        <taxon>Eukaryota</taxon>
        <taxon>Metazoa</taxon>
        <taxon>Ecdysozoa</taxon>
        <taxon>Arthropoda</taxon>
        <taxon>Myriapoda</taxon>
        <taxon>Chilopoda</taxon>
        <taxon>Pleurostigmophora</taxon>
        <taxon>Geophilomorpha</taxon>
        <taxon>Linotaeniidae</taxon>
        <taxon>Strigamia</taxon>
    </lineage>
</organism>
<evidence type="ECO:0000256" key="5">
    <source>
        <dbReference type="ARBA" id="ARBA00023163"/>
    </source>
</evidence>
<accession>T1IIW8</accession>
<reference evidence="10" key="2">
    <citation type="submission" date="2015-02" db="UniProtKB">
        <authorList>
            <consortium name="EnsemblMetazoa"/>
        </authorList>
    </citation>
    <scope>IDENTIFICATION</scope>
</reference>
<dbReference type="Pfam" id="PF01388">
    <property type="entry name" value="ARID"/>
    <property type="match status" value="1"/>
</dbReference>